<accession>A0A6L2MWM8</accession>
<dbReference type="EMBL" id="BKCJ010007421">
    <property type="protein sequence ID" value="GEU77182.1"/>
    <property type="molecule type" value="Genomic_DNA"/>
</dbReference>
<feature type="compositionally biased region" description="Basic residues" evidence="1">
    <location>
        <begin position="77"/>
        <end position="99"/>
    </location>
</feature>
<proteinExistence type="predicted"/>
<feature type="region of interest" description="Disordered" evidence="1">
    <location>
        <begin position="456"/>
        <end position="488"/>
    </location>
</feature>
<protein>
    <submittedName>
        <fullName evidence="2">Zinc finger, CCHC-type</fullName>
    </submittedName>
</protein>
<feature type="region of interest" description="Disordered" evidence="1">
    <location>
        <begin position="282"/>
        <end position="336"/>
    </location>
</feature>
<dbReference type="PANTHER" id="PTHR45023:SF4">
    <property type="entry name" value="GLYCINE-RICH PROTEIN-RELATED"/>
    <property type="match status" value="1"/>
</dbReference>
<evidence type="ECO:0000313" key="2">
    <source>
        <dbReference type="EMBL" id="GEU77182.1"/>
    </source>
</evidence>
<feature type="compositionally biased region" description="Acidic residues" evidence="1">
    <location>
        <begin position="59"/>
        <end position="69"/>
    </location>
</feature>
<name>A0A6L2MWM8_TANCI</name>
<feature type="region of interest" description="Disordered" evidence="1">
    <location>
        <begin position="512"/>
        <end position="557"/>
    </location>
</feature>
<sequence>MPYYPNFQPQYSSQEEQILFAQFKKQMQMNQFSQQQQQQSNQATGSQLQSDHQSFNLLDETEDENEEEPIPTPTSKKTSRGPRLKAKAKKTKTLNHKSKSRNDPKTGCDQQKDTFWYKILDVYNIEAKKRKFVERSKNMLTGKENDEDWMTRVQILYKPDMGSDFKHKSAWLFLKNKHKWTYPESTNARRYRFRVIDDDPEHFGDDALPRPPELQRLAKSQRSGSNSRVQIKIQASKVAECCIVLFDDLVGDASKAYPVLIAILKSIRTNVVKMQMQMNQISQQQQQSNQATGSQPQSDHQSFNLLDETEDENEEEPIPTSTSKKTSHGPRLKDPKMGYDQQKYTFWYKILDVYNTEAEKRKFVERTKNMLTGKWTPMNVVVQKFNQLVTETLVHSGKNDEYWMTRVQILYKTRMGSDFKHKSAWLFLKNKHKWTNPESTNARRYRFCVTDENPEHFGDDALPRPPGLQRLAKSQRSGSNSNASSGSNPIAYQEFMVEQYELDHKAKMQVIEQSEDRRPKAVDPISKDCGGHDFNKSTHTRWIRPTPLSSTPKMHESDRHIHYQQTNRRHDTTTSTYLVNRSPSSAIGLKKPVDMLGSFGSLASIKQGILEPVVPYRNMGFNESGEYKKTFIGSDVRDGLQELQTQDLIDYQLARDMEQYLACELFGYREDSNEAAFAVAALEKIYAHEPLTFNNTVAWEAISNGDSDGYYWGIHQIWATKGLLDKAKGNVLGKKIVKDQSGYTLRVSQSRFYNGKLVQTLLEGHSILSLEGSLSGDCDVEKNGKWSCIYAVGSQEYQMVCTILDIASADVGYGLMILGCAGSLKANLQYMEALSTTEAGYMTFTKD</sequence>
<dbReference type="PANTHER" id="PTHR45023">
    <property type="match status" value="1"/>
</dbReference>
<dbReference type="AlphaFoldDB" id="A0A6L2MWM8"/>
<feature type="compositionally biased region" description="Polar residues" evidence="1">
    <location>
        <begin position="43"/>
        <end position="56"/>
    </location>
</feature>
<reference evidence="2" key="1">
    <citation type="journal article" date="2019" name="Sci. Rep.">
        <title>Draft genome of Tanacetum cinerariifolium, the natural source of mosquito coil.</title>
        <authorList>
            <person name="Yamashiro T."/>
            <person name="Shiraishi A."/>
            <person name="Satake H."/>
            <person name="Nakayama K."/>
        </authorList>
    </citation>
    <scope>NUCLEOTIDE SEQUENCE</scope>
</reference>
<gene>
    <name evidence="2" type="ORF">Tci_049160</name>
</gene>
<feature type="compositionally biased region" description="Low complexity" evidence="1">
    <location>
        <begin position="477"/>
        <end position="488"/>
    </location>
</feature>
<feature type="region of interest" description="Disordered" evidence="1">
    <location>
        <begin position="27"/>
        <end position="108"/>
    </location>
</feature>
<evidence type="ECO:0000256" key="1">
    <source>
        <dbReference type="SAM" id="MobiDB-lite"/>
    </source>
</evidence>
<feature type="compositionally biased region" description="Basic and acidic residues" evidence="1">
    <location>
        <begin position="514"/>
        <end position="536"/>
    </location>
</feature>
<feature type="compositionally biased region" description="Acidic residues" evidence="1">
    <location>
        <begin position="307"/>
        <end position="317"/>
    </location>
</feature>
<organism evidence="2">
    <name type="scientific">Tanacetum cinerariifolium</name>
    <name type="common">Dalmatian daisy</name>
    <name type="synonym">Chrysanthemum cinerariifolium</name>
    <dbReference type="NCBI Taxonomy" id="118510"/>
    <lineage>
        <taxon>Eukaryota</taxon>
        <taxon>Viridiplantae</taxon>
        <taxon>Streptophyta</taxon>
        <taxon>Embryophyta</taxon>
        <taxon>Tracheophyta</taxon>
        <taxon>Spermatophyta</taxon>
        <taxon>Magnoliopsida</taxon>
        <taxon>eudicotyledons</taxon>
        <taxon>Gunneridae</taxon>
        <taxon>Pentapetalae</taxon>
        <taxon>asterids</taxon>
        <taxon>campanulids</taxon>
        <taxon>Asterales</taxon>
        <taxon>Asteraceae</taxon>
        <taxon>Asteroideae</taxon>
        <taxon>Anthemideae</taxon>
        <taxon>Anthemidinae</taxon>
        <taxon>Tanacetum</taxon>
    </lineage>
</organism>
<comment type="caution">
    <text evidence="2">The sequence shown here is derived from an EMBL/GenBank/DDBJ whole genome shotgun (WGS) entry which is preliminary data.</text>
</comment>
<feature type="compositionally biased region" description="Polar residues" evidence="1">
    <location>
        <begin position="291"/>
        <end position="303"/>
    </location>
</feature>
<feature type="compositionally biased region" description="Low complexity" evidence="1">
    <location>
        <begin position="27"/>
        <end position="42"/>
    </location>
</feature>